<evidence type="ECO:0000313" key="4">
    <source>
        <dbReference type="Proteomes" id="UP000443843"/>
    </source>
</evidence>
<feature type="transmembrane region" description="Helical" evidence="1">
    <location>
        <begin position="73"/>
        <end position="91"/>
    </location>
</feature>
<reference evidence="3 4" key="1">
    <citation type="submission" date="2019-11" db="EMBL/GenBank/DDBJ databases">
        <title>Pseudooceanicola pacifica sp. nov., isolated from deep-sea sediment of the Pacific Ocean.</title>
        <authorList>
            <person name="Lyu L."/>
        </authorList>
    </citation>
    <scope>NUCLEOTIDE SEQUENCE [LARGE SCALE GENOMIC DNA]</scope>
    <source>
        <strain evidence="3 4">216_PA32_1</strain>
    </source>
</reference>
<keyword evidence="1" id="KW-1133">Transmembrane helix</keyword>
<dbReference type="Proteomes" id="UP000443843">
    <property type="component" value="Unassembled WGS sequence"/>
</dbReference>
<keyword evidence="1" id="KW-0812">Transmembrane</keyword>
<dbReference type="Pfam" id="PF07331">
    <property type="entry name" value="TctB"/>
    <property type="match status" value="1"/>
</dbReference>
<evidence type="ECO:0000256" key="1">
    <source>
        <dbReference type="SAM" id="Phobius"/>
    </source>
</evidence>
<dbReference type="InterPro" id="IPR009936">
    <property type="entry name" value="DUF1468"/>
</dbReference>
<protein>
    <recommendedName>
        <fullName evidence="2">DUF1468 domain-containing protein</fullName>
    </recommendedName>
</protein>
<dbReference type="AlphaFoldDB" id="A0A844W3N6"/>
<feature type="domain" description="DUF1468" evidence="2">
    <location>
        <begin position="9"/>
        <end position="151"/>
    </location>
</feature>
<accession>A0A844W3N6</accession>
<comment type="caution">
    <text evidence="3">The sequence shown here is derived from an EMBL/GenBank/DDBJ whole genome shotgun (WGS) entry which is preliminary data.</text>
</comment>
<organism evidence="3 4">
    <name type="scientific">Pseudooceanicola pacificus</name>
    <dbReference type="NCBI Taxonomy" id="2676438"/>
    <lineage>
        <taxon>Bacteria</taxon>
        <taxon>Pseudomonadati</taxon>
        <taxon>Pseudomonadota</taxon>
        <taxon>Alphaproteobacteria</taxon>
        <taxon>Rhodobacterales</taxon>
        <taxon>Paracoccaceae</taxon>
        <taxon>Pseudooceanicola</taxon>
    </lineage>
</organism>
<keyword evidence="1" id="KW-0472">Membrane</keyword>
<sequence length="155" mass="16666">MTMNRQALFALLILALDAAYLQQALLLPLPFARGEPGPSLMPLVLVAALAIGALGVLVQELRGTAHHEDDEDARFGLRTIALIVLTGAFAWAFEPLGYVYATLGYAFGVAWLFEQERLGPLKAVLSSALISAGITGVGWLFFVTLFDLFLPSGNF</sequence>
<dbReference type="EMBL" id="WNXQ01000003">
    <property type="protein sequence ID" value="MWB77675.1"/>
    <property type="molecule type" value="Genomic_DNA"/>
</dbReference>
<name>A0A844W3N6_9RHOB</name>
<feature type="transmembrane region" description="Helical" evidence="1">
    <location>
        <begin position="97"/>
        <end position="113"/>
    </location>
</feature>
<evidence type="ECO:0000259" key="2">
    <source>
        <dbReference type="Pfam" id="PF07331"/>
    </source>
</evidence>
<evidence type="ECO:0000313" key="3">
    <source>
        <dbReference type="EMBL" id="MWB77675.1"/>
    </source>
</evidence>
<feature type="transmembrane region" description="Helical" evidence="1">
    <location>
        <begin position="40"/>
        <end position="61"/>
    </location>
</feature>
<feature type="transmembrane region" description="Helical" evidence="1">
    <location>
        <begin position="125"/>
        <end position="150"/>
    </location>
</feature>
<proteinExistence type="predicted"/>
<gene>
    <name evidence="3" type="ORF">GLS40_06535</name>
</gene>
<keyword evidence="4" id="KW-1185">Reference proteome</keyword>